<proteinExistence type="predicted"/>
<dbReference type="EMBL" id="LATX01000331">
    <property type="protein sequence ID" value="KTB46485.1"/>
    <property type="molecule type" value="Genomic_DNA"/>
</dbReference>
<evidence type="ECO:0000313" key="2">
    <source>
        <dbReference type="EMBL" id="KTB46485.1"/>
    </source>
</evidence>
<comment type="caution">
    <text evidence="2">The sequence shown here is derived from an EMBL/GenBank/DDBJ whole genome shotgun (WGS) entry which is preliminary data.</text>
</comment>
<sequence>MKQLCRSNAVSVSQSWAQAMSDTTGMAVTIMLGGTPLRPSDSFQIENIHAEKNKNSKNWSQHDKEFQNQVTKNFHFLQTCPGAEFAPQKKKKQRKGHDEERNKESSISNPTLEKAGCSSTSLCVQPLQDRAPSASQDSTSSMVEHGLSDPLSPTNDKAESPEGRASSAPHDPVLSSSSEAHHVITKEGGPNCDP</sequence>
<feature type="compositionally biased region" description="Polar residues" evidence="1">
    <location>
        <begin position="105"/>
        <end position="123"/>
    </location>
</feature>
<name>A0A0W0GD27_MONRR</name>
<gene>
    <name evidence="2" type="ORF">WG66_940</name>
</gene>
<reference evidence="2 3" key="1">
    <citation type="submission" date="2015-12" db="EMBL/GenBank/DDBJ databases">
        <title>Draft genome sequence of Moniliophthora roreri, the causal agent of frosty pod rot of cacao.</title>
        <authorList>
            <person name="Aime M.C."/>
            <person name="Diaz-Valderrama J.R."/>
            <person name="Kijpornyongpan T."/>
            <person name="Phillips-Mora W."/>
        </authorList>
    </citation>
    <scope>NUCLEOTIDE SEQUENCE [LARGE SCALE GENOMIC DNA]</scope>
    <source>
        <strain evidence="2 3">MCA 2952</strain>
    </source>
</reference>
<protein>
    <submittedName>
        <fullName evidence="2">Uncharacterized protein</fullName>
    </submittedName>
</protein>
<dbReference type="Proteomes" id="UP000054988">
    <property type="component" value="Unassembled WGS sequence"/>
</dbReference>
<feature type="compositionally biased region" description="Polar residues" evidence="1">
    <location>
        <begin position="133"/>
        <end position="142"/>
    </location>
</feature>
<organism evidence="2 3">
    <name type="scientific">Moniliophthora roreri</name>
    <name type="common">Frosty pod rot fungus</name>
    <name type="synonym">Monilia roreri</name>
    <dbReference type="NCBI Taxonomy" id="221103"/>
    <lineage>
        <taxon>Eukaryota</taxon>
        <taxon>Fungi</taxon>
        <taxon>Dikarya</taxon>
        <taxon>Basidiomycota</taxon>
        <taxon>Agaricomycotina</taxon>
        <taxon>Agaricomycetes</taxon>
        <taxon>Agaricomycetidae</taxon>
        <taxon>Agaricales</taxon>
        <taxon>Marasmiineae</taxon>
        <taxon>Marasmiaceae</taxon>
        <taxon>Moniliophthora</taxon>
    </lineage>
</organism>
<dbReference type="AlphaFoldDB" id="A0A0W0GD27"/>
<evidence type="ECO:0000256" key="1">
    <source>
        <dbReference type="SAM" id="MobiDB-lite"/>
    </source>
</evidence>
<accession>A0A0W0GD27</accession>
<feature type="region of interest" description="Disordered" evidence="1">
    <location>
        <begin position="81"/>
        <end position="194"/>
    </location>
</feature>
<evidence type="ECO:0000313" key="3">
    <source>
        <dbReference type="Proteomes" id="UP000054988"/>
    </source>
</evidence>